<protein>
    <submittedName>
        <fullName evidence="1">DUF3987 domain-containing protein</fullName>
    </submittedName>
</protein>
<dbReference type="RefSeq" id="WP_153353459.1">
    <property type="nucleotide sequence ID" value="NZ_WIXI01000038.1"/>
</dbReference>
<keyword evidence="2" id="KW-1185">Reference proteome</keyword>
<dbReference type="InterPro" id="IPR025048">
    <property type="entry name" value="DUF3987"/>
</dbReference>
<proteinExistence type="predicted"/>
<comment type="caution">
    <text evidence="1">The sequence shown here is derived from an EMBL/GenBank/DDBJ whole genome shotgun (WGS) entry which is preliminary data.</text>
</comment>
<accession>A0A6A8A8G2</accession>
<evidence type="ECO:0000313" key="1">
    <source>
        <dbReference type="EMBL" id="MQY45950.1"/>
    </source>
</evidence>
<dbReference type="EMBL" id="WIXI01000038">
    <property type="protein sequence ID" value="MQY45950.1"/>
    <property type="molecule type" value="Genomic_DNA"/>
</dbReference>
<dbReference type="Pfam" id="PF13148">
    <property type="entry name" value="DUF3987"/>
    <property type="match status" value="1"/>
</dbReference>
<organism evidence="1 2">
    <name type="scientific">Endobacterium cereale</name>
    <dbReference type="NCBI Taxonomy" id="2663029"/>
    <lineage>
        <taxon>Bacteria</taxon>
        <taxon>Pseudomonadati</taxon>
        <taxon>Pseudomonadota</taxon>
        <taxon>Alphaproteobacteria</taxon>
        <taxon>Hyphomicrobiales</taxon>
        <taxon>Rhizobiaceae</taxon>
        <taxon>Endobacterium</taxon>
    </lineage>
</organism>
<dbReference type="Proteomes" id="UP000435138">
    <property type="component" value="Unassembled WGS sequence"/>
</dbReference>
<sequence length="497" mass="54229">MNDAAYSFVLSHAMPEDKKPLYRQVPPAAPFPVDALGPLAAACSAIQELTQAPAALVGQSVLAAATLAVQAQRDVDLPGAGRRPLTGIFITIAESGERKTSVDKLALQGVREIERQWAGDAARQWANYVNERKAWETVRKSAEKKHGDDMSALTTALAATGPEPVPPPHPMLILEDFTSEALTMHLAGARPFAGIFSSEGGILVGGAAFTDDNNMKTGALLNLLWDGEPIRRTRVGTGQTYLPGRRCSVHIMLQQVVADKLFGDPVLEGNGLTARMLTVAPQSTIGTRFFREHTSSAEGELQHFNSRIMQLLSRDVTKHPDTGALEPSTIWLSQDAKTAYISFHDVCEREIRSDGSLSEIRGFGAKLAEQAGRIAAILTLYHDPDAHEVSLTAMQCGINLATFYANEALRIRNSSAISNDLRLAAELIEWWRRLQRQQLHLALVYQHGPKRIRDAKTARRILGVLIDNGQITQLTAGSIVDGKARKEAYQLNVDPRD</sequence>
<reference evidence="1 2" key="1">
    <citation type="submission" date="2019-11" db="EMBL/GenBank/DDBJ databases">
        <title>Genome analysis of Rhizobacterium cereale a novel genus and species isolated from maize roots in North Spain.</title>
        <authorList>
            <person name="Menendez E."/>
            <person name="Flores-Felix J.D."/>
            <person name="Ramirez-Bahena M.-H."/>
            <person name="Igual J.M."/>
            <person name="Garcia-Fraile P."/>
            <person name="Peix A."/>
            <person name="Velazquez E."/>
        </authorList>
    </citation>
    <scope>NUCLEOTIDE SEQUENCE [LARGE SCALE GENOMIC DNA]</scope>
    <source>
        <strain evidence="1 2">RZME27</strain>
    </source>
</reference>
<gene>
    <name evidence="1" type="ORF">GAO09_07745</name>
</gene>
<dbReference type="AlphaFoldDB" id="A0A6A8A8G2"/>
<evidence type="ECO:0000313" key="2">
    <source>
        <dbReference type="Proteomes" id="UP000435138"/>
    </source>
</evidence>
<name>A0A6A8A8G2_9HYPH</name>